<evidence type="ECO:0000256" key="10">
    <source>
        <dbReference type="PIRSR" id="PIRSR000388-2"/>
    </source>
</evidence>
<comment type="subcellular location">
    <subcellularLocation>
        <location evidence="8">Cytoplasm</location>
    </subcellularLocation>
</comment>
<comment type="function">
    <text evidence="7 8">Catalyzes the reversible reaction in which hydroxymethyl group from 5,10-methylenetetrahydrofolate is transferred onto alpha-ketoisovalerate to form ketopantoate.</text>
</comment>
<evidence type="ECO:0000256" key="7">
    <source>
        <dbReference type="ARBA" id="ARBA00056497"/>
    </source>
</evidence>
<organism evidence="12 13">
    <name type="scientific">Aliikangiella marina</name>
    <dbReference type="NCBI Taxonomy" id="1712262"/>
    <lineage>
        <taxon>Bacteria</taxon>
        <taxon>Pseudomonadati</taxon>
        <taxon>Pseudomonadota</taxon>
        <taxon>Gammaproteobacteria</taxon>
        <taxon>Oceanospirillales</taxon>
        <taxon>Pleioneaceae</taxon>
        <taxon>Aliikangiella</taxon>
    </lineage>
</organism>
<comment type="subunit">
    <text evidence="3 8">Homodecamer; pentamer of dimers.</text>
</comment>
<evidence type="ECO:0000256" key="5">
    <source>
        <dbReference type="ARBA" id="ARBA00022679"/>
    </source>
</evidence>
<comment type="pathway">
    <text evidence="1 8">Cofactor biosynthesis; (R)-pantothenate biosynthesis; (R)-pantoate from 3-methyl-2-oxobutanoate: step 1/2.</text>
</comment>
<dbReference type="GO" id="GO:0003864">
    <property type="term" value="F:3-methyl-2-oxobutanoate hydroxymethyltransferase activity"/>
    <property type="evidence" value="ECO:0007669"/>
    <property type="project" value="UniProtKB-UniRule"/>
</dbReference>
<protein>
    <recommendedName>
        <fullName evidence="8">3-methyl-2-oxobutanoate hydroxymethyltransferase</fullName>
        <ecNumber evidence="8">2.1.2.11</ecNumber>
    </recommendedName>
    <alternativeName>
        <fullName evidence="8">Ketopantoate hydroxymethyltransferase</fullName>
        <shortName evidence="8">KPHMT</shortName>
    </alternativeName>
</protein>
<dbReference type="Pfam" id="PF02548">
    <property type="entry name" value="Pantoate_transf"/>
    <property type="match status" value="1"/>
</dbReference>
<dbReference type="EMBL" id="VIKR01000002">
    <property type="protein sequence ID" value="TQV74801.1"/>
    <property type="molecule type" value="Genomic_DNA"/>
</dbReference>
<comment type="cofactor">
    <cofactor evidence="8 11">
        <name>Mg(2+)</name>
        <dbReference type="ChEBI" id="CHEBI:18420"/>
    </cofactor>
    <text evidence="8 11">Binds 1 Mg(2+) ion per subunit.</text>
</comment>
<dbReference type="CDD" id="cd06557">
    <property type="entry name" value="KPHMT-like"/>
    <property type="match status" value="1"/>
</dbReference>
<evidence type="ECO:0000256" key="8">
    <source>
        <dbReference type="HAMAP-Rule" id="MF_00156"/>
    </source>
</evidence>
<dbReference type="GO" id="GO:0000287">
    <property type="term" value="F:magnesium ion binding"/>
    <property type="evidence" value="ECO:0007669"/>
    <property type="project" value="TreeGrafter"/>
</dbReference>
<dbReference type="Proteomes" id="UP000317839">
    <property type="component" value="Unassembled WGS sequence"/>
</dbReference>
<gene>
    <name evidence="8 12" type="primary">panB</name>
    <name evidence="12" type="ORF">FLL45_07510</name>
</gene>
<dbReference type="PANTHER" id="PTHR20881">
    <property type="entry name" value="3-METHYL-2-OXOBUTANOATE HYDROXYMETHYLTRANSFERASE"/>
    <property type="match status" value="1"/>
</dbReference>
<keyword evidence="8" id="KW-0963">Cytoplasm</keyword>
<feature type="active site" description="Proton acceptor" evidence="8 9">
    <location>
        <position position="181"/>
    </location>
</feature>
<keyword evidence="13" id="KW-1185">Reference proteome</keyword>
<evidence type="ECO:0000256" key="11">
    <source>
        <dbReference type="PIRSR" id="PIRSR000388-3"/>
    </source>
</evidence>
<evidence type="ECO:0000313" key="12">
    <source>
        <dbReference type="EMBL" id="TQV74801.1"/>
    </source>
</evidence>
<keyword evidence="5 8" id="KW-0808">Transferase</keyword>
<comment type="caution">
    <text evidence="12">The sequence shown here is derived from an EMBL/GenBank/DDBJ whole genome shotgun (WGS) entry which is preliminary data.</text>
</comment>
<feature type="binding site" evidence="8 10">
    <location>
        <position position="84"/>
    </location>
    <ligand>
        <name>3-methyl-2-oxobutanoate</name>
        <dbReference type="ChEBI" id="CHEBI:11851"/>
    </ligand>
</feature>
<keyword evidence="4 8" id="KW-0566">Pantothenate biosynthesis</keyword>
<feature type="binding site" evidence="8 11">
    <location>
        <position position="84"/>
    </location>
    <ligand>
        <name>Mg(2+)</name>
        <dbReference type="ChEBI" id="CHEBI:18420"/>
    </ligand>
</feature>
<dbReference type="NCBIfam" id="TIGR00222">
    <property type="entry name" value="panB"/>
    <property type="match status" value="1"/>
</dbReference>
<reference evidence="12 13" key="1">
    <citation type="submission" date="2019-06" db="EMBL/GenBank/DDBJ databases">
        <title>Draft genome of Aliikangiella marina GYP-15.</title>
        <authorList>
            <person name="Wang G."/>
        </authorList>
    </citation>
    <scope>NUCLEOTIDE SEQUENCE [LARGE SCALE GENOMIC DNA]</scope>
    <source>
        <strain evidence="12 13">GYP-15</strain>
    </source>
</reference>
<dbReference type="EC" id="2.1.2.11" evidence="8"/>
<dbReference type="PIRSF" id="PIRSF000388">
    <property type="entry name" value="Pantoate_hydroxy_MeTrfase"/>
    <property type="match status" value="1"/>
</dbReference>
<feature type="binding site" evidence="8 10">
    <location>
        <begin position="45"/>
        <end position="46"/>
    </location>
    <ligand>
        <name>3-methyl-2-oxobutanoate</name>
        <dbReference type="ChEBI" id="CHEBI:11851"/>
    </ligand>
</feature>
<dbReference type="NCBIfam" id="NF001452">
    <property type="entry name" value="PRK00311.1"/>
    <property type="match status" value="1"/>
</dbReference>
<dbReference type="GO" id="GO:0005737">
    <property type="term" value="C:cytoplasm"/>
    <property type="evidence" value="ECO:0007669"/>
    <property type="project" value="UniProtKB-SubCell"/>
</dbReference>
<accession>A0A545TC81</accession>
<dbReference type="AlphaFoldDB" id="A0A545TC81"/>
<evidence type="ECO:0000256" key="9">
    <source>
        <dbReference type="PIRSR" id="PIRSR000388-1"/>
    </source>
</evidence>
<dbReference type="OrthoDB" id="9781789at2"/>
<sequence length="266" mass="28534">MKKLTLHSLFALKEKKEPITVLTAYDATFAKLVSESGVEVILVGDSLGMVIQGHDSTVPVTNEEMCYHMRCVAKGNQSAFLIADMPYMAYATEEQALSNAAALMQAGANMVKLEGGEWLLPTIKKITDRGIPVCAHLGLTPQSVDSLGGFKVQGRDEASAKQILSDAIALQDAGATLLVLECVPQELAKEISEALTIPTIGIGAGKDTDGQVLVLQDMLGLNSNFKPKFVRNFMADESAATVEDAIIQYVKAVKEKSFPAAEHCFD</sequence>
<name>A0A545TC81_9GAMM</name>
<evidence type="ECO:0000256" key="2">
    <source>
        <dbReference type="ARBA" id="ARBA00008676"/>
    </source>
</evidence>
<dbReference type="InterPro" id="IPR003700">
    <property type="entry name" value="Pantoate_hydroxy_MeTrfase"/>
</dbReference>
<dbReference type="UniPathway" id="UPA00028">
    <property type="reaction ID" value="UER00003"/>
</dbReference>
<dbReference type="GO" id="GO:0015940">
    <property type="term" value="P:pantothenate biosynthetic process"/>
    <property type="evidence" value="ECO:0007669"/>
    <property type="project" value="UniProtKB-UniRule"/>
</dbReference>
<dbReference type="SUPFAM" id="SSF51621">
    <property type="entry name" value="Phosphoenolpyruvate/pyruvate domain"/>
    <property type="match status" value="1"/>
</dbReference>
<keyword evidence="12" id="KW-0489">Methyltransferase</keyword>
<dbReference type="GO" id="GO:0032259">
    <property type="term" value="P:methylation"/>
    <property type="evidence" value="ECO:0007669"/>
    <property type="project" value="UniProtKB-KW"/>
</dbReference>
<keyword evidence="6 8" id="KW-0479">Metal-binding</keyword>
<dbReference type="InterPro" id="IPR040442">
    <property type="entry name" value="Pyrv_kinase-like_dom_sf"/>
</dbReference>
<evidence type="ECO:0000313" key="13">
    <source>
        <dbReference type="Proteomes" id="UP000317839"/>
    </source>
</evidence>
<dbReference type="Gene3D" id="3.20.20.60">
    <property type="entry name" value="Phosphoenolpyruvate-binding domains"/>
    <property type="match status" value="1"/>
</dbReference>
<evidence type="ECO:0000256" key="1">
    <source>
        <dbReference type="ARBA" id="ARBA00005033"/>
    </source>
</evidence>
<proteinExistence type="inferred from homology"/>
<comment type="similarity">
    <text evidence="2 8">Belongs to the PanB family.</text>
</comment>
<evidence type="ECO:0000256" key="4">
    <source>
        <dbReference type="ARBA" id="ARBA00022655"/>
    </source>
</evidence>
<dbReference type="RefSeq" id="WP_142941419.1">
    <property type="nucleotide sequence ID" value="NZ_VIKR01000002.1"/>
</dbReference>
<dbReference type="HAMAP" id="MF_00156">
    <property type="entry name" value="PanB"/>
    <property type="match status" value="1"/>
</dbReference>
<feature type="binding site" evidence="8 10">
    <location>
        <position position="112"/>
    </location>
    <ligand>
        <name>3-methyl-2-oxobutanoate</name>
        <dbReference type="ChEBI" id="CHEBI:11851"/>
    </ligand>
</feature>
<dbReference type="GO" id="GO:0008168">
    <property type="term" value="F:methyltransferase activity"/>
    <property type="evidence" value="ECO:0007669"/>
    <property type="project" value="UniProtKB-KW"/>
</dbReference>
<evidence type="ECO:0000256" key="6">
    <source>
        <dbReference type="ARBA" id="ARBA00022723"/>
    </source>
</evidence>
<evidence type="ECO:0000256" key="3">
    <source>
        <dbReference type="ARBA" id="ARBA00011424"/>
    </source>
</evidence>
<keyword evidence="8 11" id="KW-0460">Magnesium</keyword>
<dbReference type="InterPro" id="IPR015813">
    <property type="entry name" value="Pyrv/PenolPyrv_kinase-like_dom"/>
</dbReference>
<comment type="catalytic activity">
    <reaction evidence="8">
        <text>(6R)-5,10-methylene-5,6,7,8-tetrahydrofolate + 3-methyl-2-oxobutanoate + H2O = 2-dehydropantoate + (6S)-5,6,7,8-tetrahydrofolate</text>
        <dbReference type="Rhea" id="RHEA:11824"/>
        <dbReference type="ChEBI" id="CHEBI:11561"/>
        <dbReference type="ChEBI" id="CHEBI:11851"/>
        <dbReference type="ChEBI" id="CHEBI:15377"/>
        <dbReference type="ChEBI" id="CHEBI:15636"/>
        <dbReference type="ChEBI" id="CHEBI:57453"/>
        <dbReference type="EC" id="2.1.2.11"/>
    </reaction>
</comment>
<dbReference type="FunFam" id="3.20.20.60:FF:000003">
    <property type="entry name" value="3-methyl-2-oxobutanoate hydroxymethyltransferase"/>
    <property type="match status" value="1"/>
</dbReference>
<feature type="binding site" evidence="8 11">
    <location>
        <position position="114"/>
    </location>
    <ligand>
        <name>Mg(2+)</name>
        <dbReference type="ChEBI" id="CHEBI:18420"/>
    </ligand>
</feature>
<feature type="binding site" evidence="8 11">
    <location>
        <position position="45"/>
    </location>
    <ligand>
        <name>Mg(2+)</name>
        <dbReference type="ChEBI" id="CHEBI:18420"/>
    </ligand>
</feature>
<dbReference type="PANTHER" id="PTHR20881:SF0">
    <property type="entry name" value="3-METHYL-2-OXOBUTANOATE HYDROXYMETHYLTRANSFERASE"/>
    <property type="match status" value="1"/>
</dbReference>